<keyword evidence="6" id="KW-0418">Kinase</keyword>
<dbReference type="GeneID" id="7834401"/>
<evidence type="ECO:0000256" key="3">
    <source>
        <dbReference type="PROSITE-ProRule" id="PRU10141"/>
    </source>
</evidence>
<protein>
    <submittedName>
        <fullName evidence="6">Serine/Threonine kinase domain protein</fullName>
    </submittedName>
</protein>
<evidence type="ECO:0000256" key="1">
    <source>
        <dbReference type="ARBA" id="ARBA00022741"/>
    </source>
</evidence>
<evidence type="ECO:0000259" key="5">
    <source>
        <dbReference type="PROSITE" id="PS50011"/>
    </source>
</evidence>
<dbReference type="SMART" id="SM00220">
    <property type="entry name" value="S_TKc"/>
    <property type="match status" value="1"/>
</dbReference>
<dbReference type="Pfam" id="PF00069">
    <property type="entry name" value="Pkinase"/>
    <property type="match status" value="1"/>
</dbReference>
<dbReference type="Gene3D" id="1.10.510.10">
    <property type="entry name" value="Transferase(Phosphotransferase) domain 1"/>
    <property type="match status" value="1"/>
</dbReference>
<evidence type="ECO:0000313" key="7">
    <source>
        <dbReference type="Proteomes" id="UP000009168"/>
    </source>
</evidence>
<dbReference type="GO" id="GO:0005524">
    <property type="term" value="F:ATP binding"/>
    <property type="evidence" value="ECO:0007669"/>
    <property type="project" value="UniProtKB-UniRule"/>
</dbReference>
<evidence type="ECO:0000313" key="6">
    <source>
        <dbReference type="EMBL" id="EAR95416.2"/>
    </source>
</evidence>
<dbReference type="RefSeq" id="XP_001015661.2">
    <property type="nucleotide sequence ID" value="XM_001015661.2"/>
</dbReference>
<dbReference type="InterPro" id="IPR011009">
    <property type="entry name" value="Kinase-like_dom_sf"/>
</dbReference>
<dbReference type="InterPro" id="IPR008271">
    <property type="entry name" value="Ser/Thr_kinase_AS"/>
</dbReference>
<dbReference type="PROSITE" id="PS50011">
    <property type="entry name" value="PROTEIN_KINASE_DOM"/>
    <property type="match status" value="1"/>
</dbReference>
<sequence length="682" mass="78520">MAEDEKRKQQRSIVQSQQHHSQQQTMASSQQQQPSQGINTSQNQNQQQNSQSQVSNRVENPQASDIGKWWPVFGRKNSGSSSTFWLKNPKKLTLDELDMEQEENVFRSKLNQDDTGTGDEVIQSINDGPLSVTLNRISKKTKVSKEYLYSLKGKFLVYYKNKNDTHFKGFIKLGQEIVIEKKNLQGKNGDIYYIEFLKDGNVRKLYSKEQDVVNRLFQAIRGKCIIQNFRDNYKKLEPLGSGSFASVFKVQRIQDGKIFAAKVIKRAKLEENKYKDKFVAMLLNEYRVLSESKHKNIIQMEEIYQDHDQLVYIMEFLVGGEVYSRLRQVKRFSEEVAAEILKNLTEGLLHIHNKKIVHRDLKLENILFVNKTDNDCKLIDFGFAEKINYEKLESRAGTPGFLPPELFKLGPYTEKGDIFSLGVILYCLVSGCSPFKGKTYKDVLENNRRCAISYDQPVWNKISDECKHLIRRMVEVDPKKRYACNDILKSKWMNKYFPNSPQHSQKSLTTNKTGKTNRKKHMRESSLSKNSLLDDDLKKSIGSKASGESVEFNTSTIINMHSDNPKSFYRKSMRSLKSIKSLKSHFSHKTVKSHSSYSSTDSLDAPSSNQDLNKALCDNYKGKNFDNNVAKFKEDINNFCDIDEDESSNLNQKISNLFTPSKKFIHPLTLAASKKSNFQSIQ</sequence>
<dbReference type="InterPro" id="IPR000719">
    <property type="entry name" value="Prot_kinase_dom"/>
</dbReference>
<dbReference type="InterPro" id="IPR017441">
    <property type="entry name" value="Protein_kinase_ATP_BS"/>
</dbReference>
<reference evidence="7" key="1">
    <citation type="journal article" date="2006" name="PLoS Biol.">
        <title>Macronuclear genome sequence of the ciliate Tetrahymena thermophila, a model eukaryote.</title>
        <authorList>
            <person name="Eisen J.A."/>
            <person name="Coyne R.S."/>
            <person name="Wu M."/>
            <person name="Wu D."/>
            <person name="Thiagarajan M."/>
            <person name="Wortman J.R."/>
            <person name="Badger J.H."/>
            <person name="Ren Q."/>
            <person name="Amedeo P."/>
            <person name="Jones K.M."/>
            <person name="Tallon L.J."/>
            <person name="Delcher A.L."/>
            <person name="Salzberg S.L."/>
            <person name="Silva J.C."/>
            <person name="Haas B.J."/>
            <person name="Majoros W.H."/>
            <person name="Farzad M."/>
            <person name="Carlton J.M."/>
            <person name="Smith R.K. Jr."/>
            <person name="Garg J."/>
            <person name="Pearlman R.E."/>
            <person name="Karrer K.M."/>
            <person name="Sun L."/>
            <person name="Manning G."/>
            <person name="Elde N.C."/>
            <person name="Turkewitz A.P."/>
            <person name="Asai D.J."/>
            <person name="Wilkes D.E."/>
            <person name="Wang Y."/>
            <person name="Cai H."/>
            <person name="Collins K."/>
            <person name="Stewart B.A."/>
            <person name="Lee S.R."/>
            <person name="Wilamowska K."/>
            <person name="Weinberg Z."/>
            <person name="Ruzzo W.L."/>
            <person name="Wloga D."/>
            <person name="Gaertig J."/>
            <person name="Frankel J."/>
            <person name="Tsao C.-C."/>
            <person name="Gorovsky M.A."/>
            <person name="Keeling P.J."/>
            <person name="Waller R.F."/>
            <person name="Patron N.J."/>
            <person name="Cherry J.M."/>
            <person name="Stover N.A."/>
            <person name="Krieger C.J."/>
            <person name="del Toro C."/>
            <person name="Ryder H.F."/>
            <person name="Williamson S.C."/>
            <person name="Barbeau R.A."/>
            <person name="Hamilton E.P."/>
            <person name="Orias E."/>
        </authorList>
    </citation>
    <scope>NUCLEOTIDE SEQUENCE [LARGE SCALE GENOMIC DNA]</scope>
    <source>
        <strain evidence="7">SB210</strain>
    </source>
</reference>
<evidence type="ECO:0000256" key="4">
    <source>
        <dbReference type="SAM" id="MobiDB-lite"/>
    </source>
</evidence>
<organism evidence="6 7">
    <name type="scientific">Tetrahymena thermophila (strain SB210)</name>
    <dbReference type="NCBI Taxonomy" id="312017"/>
    <lineage>
        <taxon>Eukaryota</taxon>
        <taxon>Sar</taxon>
        <taxon>Alveolata</taxon>
        <taxon>Ciliophora</taxon>
        <taxon>Intramacronucleata</taxon>
        <taxon>Oligohymenophorea</taxon>
        <taxon>Hymenostomatida</taxon>
        <taxon>Tetrahymenina</taxon>
        <taxon>Tetrahymenidae</taxon>
        <taxon>Tetrahymena</taxon>
    </lineage>
</organism>
<keyword evidence="7" id="KW-1185">Reference proteome</keyword>
<name>Q23G44_TETTS</name>
<keyword evidence="2 3" id="KW-0067">ATP-binding</keyword>
<dbReference type="SUPFAM" id="SSF50729">
    <property type="entry name" value="PH domain-like"/>
    <property type="match status" value="1"/>
</dbReference>
<dbReference type="PROSITE" id="PS00107">
    <property type="entry name" value="PROTEIN_KINASE_ATP"/>
    <property type="match status" value="1"/>
</dbReference>
<dbReference type="AlphaFoldDB" id="Q23G44"/>
<feature type="binding site" evidence="3">
    <location>
        <position position="262"/>
    </location>
    <ligand>
        <name>ATP</name>
        <dbReference type="ChEBI" id="CHEBI:30616"/>
    </ligand>
</feature>
<feature type="compositionally biased region" description="Low complexity" evidence="4">
    <location>
        <begin position="11"/>
        <end position="56"/>
    </location>
</feature>
<keyword evidence="1 3" id="KW-0547">Nucleotide-binding</keyword>
<dbReference type="InParanoid" id="Q23G44"/>
<dbReference type="EMBL" id="GG662704">
    <property type="protein sequence ID" value="EAR95416.2"/>
    <property type="molecule type" value="Genomic_DNA"/>
</dbReference>
<dbReference type="Proteomes" id="UP000009168">
    <property type="component" value="Unassembled WGS sequence"/>
</dbReference>
<feature type="compositionally biased region" description="Polar residues" evidence="4">
    <location>
        <begin position="498"/>
        <end position="508"/>
    </location>
</feature>
<dbReference type="HOGENOM" id="CLU_566852_0_0_1"/>
<feature type="region of interest" description="Disordered" evidence="4">
    <location>
        <begin position="1"/>
        <end position="72"/>
    </location>
</feature>
<keyword evidence="6" id="KW-0808">Transferase</keyword>
<gene>
    <name evidence="6" type="ORF">TTHERM_00077200</name>
</gene>
<evidence type="ECO:0000256" key="2">
    <source>
        <dbReference type="ARBA" id="ARBA00022840"/>
    </source>
</evidence>
<accession>Q23G44</accession>
<dbReference type="GO" id="GO:0004672">
    <property type="term" value="F:protein kinase activity"/>
    <property type="evidence" value="ECO:0007669"/>
    <property type="project" value="InterPro"/>
</dbReference>
<proteinExistence type="predicted"/>
<feature type="region of interest" description="Disordered" evidence="4">
    <location>
        <begin position="498"/>
        <end position="529"/>
    </location>
</feature>
<feature type="domain" description="Protein kinase" evidence="5">
    <location>
        <begin position="233"/>
        <end position="493"/>
    </location>
</feature>
<dbReference type="SUPFAM" id="SSF56112">
    <property type="entry name" value="Protein kinase-like (PK-like)"/>
    <property type="match status" value="1"/>
</dbReference>
<dbReference type="PANTHER" id="PTHR24347">
    <property type="entry name" value="SERINE/THREONINE-PROTEIN KINASE"/>
    <property type="match status" value="1"/>
</dbReference>
<dbReference type="Gene3D" id="3.30.200.20">
    <property type="entry name" value="Phosphorylase Kinase, domain 1"/>
    <property type="match status" value="1"/>
</dbReference>
<dbReference type="eggNOG" id="KOG0032">
    <property type="taxonomic scope" value="Eukaryota"/>
</dbReference>
<dbReference type="KEGG" id="tet:TTHERM_00077200"/>
<dbReference type="OrthoDB" id="286927at2759"/>
<dbReference type="PROSITE" id="PS00108">
    <property type="entry name" value="PROTEIN_KINASE_ST"/>
    <property type="match status" value="1"/>
</dbReference>